<organism evidence="1 2">
    <name type="scientific">Gigaspora margarita</name>
    <dbReference type="NCBI Taxonomy" id="4874"/>
    <lineage>
        <taxon>Eukaryota</taxon>
        <taxon>Fungi</taxon>
        <taxon>Fungi incertae sedis</taxon>
        <taxon>Mucoromycota</taxon>
        <taxon>Glomeromycotina</taxon>
        <taxon>Glomeromycetes</taxon>
        <taxon>Diversisporales</taxon>
        <taxon>Gigasporaceae</taxon>
        <taxon>Gigaspora</taxon>
    </lineage>
</organism>
<accession>A0ABN7X4C1</accession>
<gene>
    <name evidence="1" type="ORF">GMARGA_LOCUS38628</name>
</gene>
<dbReference type="Proteomes" id="UP000789901">
    <property type="component" value="Unassembled WGS sequence"/>
</dbReference>
<reference evidence="1 2" key="1">
    <citation type="submission" date="2021-06" db="EMBL/GenBank/DDBJ databases">
        <authorList>
            <person name="Kallberg Y."/>
            <person name="Tangrot J."/>
            <person name="Rosling A."/>
        </authorList>
    </citation>
    <scope>NUCLEOTIDE SEQUENCE [LARGE SCALE GENOMIC DNA]</scope>
    <source>
        <strain evidence="1 2">120-4 pot B 10/14</strain>
    </source>
</reference>
<feature type="non-terminal residue" evidence="1">
    <location>
        <position position="158"/>
    </location>
</feature>
<evidence type="ECO:0000313" key="2">
    <source>
        <dbReference type="Proteomes" id="UP000789901"/>
    </source>
</evidence>
<evidence type="ECO:0000313" key="1">
    <source>
        <dbReference type="EMBL" id="CAG8847359.1"/>
    </source>
</evidence>
<protein>
    <submittedName>
        <fullName evidence="1">44733_t:CDS:1</fullName>
    </submittedName>
</protein>
<comment type="caution">
    <text evidence="1">The sequence shown here is derived from an EMBL/GenBank/DDBJ whole genome shotgun (WGS) entry which is preliminary data.</text>
</comment>
<dbReference type="EMBL" id="CAJVQB010087309">
    <property type="protein sequence ID" value="CAG8847359.1"/>
    <property type="molecule type" value="Genomic_DNA"/>
</dbReference>
<name>A0ABN7X4C1_GIGMA</name>
<sequence>MGSNEPKKSSEEFNFSENSHDSLSDDLTLAIGPHGLFFNHGSSANCFCDQCSGRCIPLYTCRGESCKIKCPPHVRKCSKCAGHNYSARHKINRKYYANLKSRINSENSISFGKSLINKSENSISSEQSLINKSSDSVIDKDLPEIWNNFWSEFLESLS</sequence>
<proteinExistence type="predicted"/>
<keyword evidence="2" id="KW-1185">Reference proteome</keyword>